<keyword evidence="7" id="KW-0489">Methyltransferase</keyword>
<dbReference type="GO" id="GO:0051537">
    <property type="term" value="F:2 iron, 2 sulfur cluster binding"/>
    <property type="evidence" value="ECO:0007669"/>
    <property type="project" value="UniProtKB-KW"/>
</dbReference>
<dbReference type="Gene3D" id="3.90.380.10">
    <property type="entry name" value="Naphthalene 1,2-dioxygenase Alpha Subunit, Chain A, domain 1"/>
    <property type="match status" value="1"/>
</dbReference>
<organism evidence="7 8">
    <name type="scientific">Sphingopyxis panaciterrulae</name>
    <dbReference type="NCBI Taxonomy" id="462372"/>
    <lineage>
        <taxon>Bacteria</taxon>
        <taxon>Pseudomonadati</taxon>
        <taxon>Pseudomonadota</taxon>
        <taxon>Alphaproteobacteria</taxon>
        <taxon>Sphingomonadales</taxon>
        <taxon>Sphingomonadaceae</taxon>
        <taxon>Sphingopyxis</taxon>
    </lineage>
</organism>
<dbReference type="PANTHER" id="PTHR21266">
    <property type="entry name" value="IRON-SULFUR DOMAIN CONTAINING PROTEIN"/>
    <property type="match status" value="1"/>
</dbReference>
<dbReference type="InterPro" id="IPR044043">
    <property type="entry name" value="VanA_C_cat"/>
</dbReference>
<dbReference type="SUPFAM" id="SSF55961">
    <property type="entry name" value="Bet v1-like"/>
    <property type="match status" value="1"/>
</dbReference>
<evidence type="ECO:0000256" key="3">
    <source>
        <dbReference type="ARBA" id="ARBA00023002"/>
    </source>
</evidence>
<comment type="caution">
    <text evidence="7">The sequence shown here is derived from an EMBL/GenBank/DDBJ whole genome shotgun (WGS) entry which is preliminary data.</text>
</comment>
<dbReference type="GO" id="GO:0032259">
    <property type="term" value="P:methylation"/>
    <property type="evidence" value="ECO:0007669"/>
    <property type="project" value="UniProtKB-KW"/>
</dbReference>
<reference evidence="7 8" key="1">
    <citation type="submission" date="2020-08" db="EMBL/GenBank/DDBJ databases">
        <title>Genomic Encyclopedia of Type Strains, Phase IV (KMG-IV): sequencing the most valuable type-strain genomes for metagenomic binning, comparative biology and taxonomic classification.</title>
        <authorList>
            <person name="Goeker M."/>
        </authorList>
    </citation>
    <scope>NUCLEOTIDE SEQUENCE [LARGE SCALE GENOMIC DNA]</scope>
    <source>
        <strain evidence="7 8">DSM 27163</strain>
    </source>
</reference>
<evidence type="ECO:0000256" key="5">
    <source>
        <dbReference type="ARBA" id="ARBA00023014"/>
    </source>
</evidence>
<sequence>MFIRNNWYVAAFDDEFGGAPVARTICGEEVVLYRKTDGQVVAMHDGCPHRLVPLSMGMIEGDNIRCKYHGMLFDGEGRCLQAPGKDASLGLRVSKVYETVERYGMIWVWIGEEAADPAKLPDLPWLASTEWAQTREHFTLACDHRFVIDNLMDLTHETYVHPETIGQNELMEAPVAARREADAAILERFMPDIDPPPYWAQMLGKPGRVDRWQVCRFILPSTVLIDSGVALVGTGGFAGDRAEGVTGYVINLITPATERSCYYFLVQARDFARDADAATQARFNATMRALVQQDIDVLEAQQRYVDAHPDAKLRALNIDAGATHARLMMNRALAAGAPAPAG</sequence>
<dbReference type="PANTHER" id="PTHR21266:SF60">
    <property type="entry name" value="3-KETOSTEROID-9-ALPHA-MONOOXYGENASE, OXYGENASE COMPONENT"/>
    <property type="match status" value="1"/>
</dbReference>
<evidence type="ECO:0000256" key="1">
    <source>
        <dbReference type="ARBA" id="ARBA00022714"/>
    </source>
</evidence>
<dbReference type="Pfam" id="PF00355">
    <property type="entry name" value="Rieske"/>
    <property type="match status" value="1"/>
</dbReference>
<dbReference type="PROSITE" id="PS51296">
    <property type="entry name" value="RIESKE"/>
    <property type="match status" value="1"/>
</dbReference>
<keyword evidence="8" id="KW-1185">Reference proteome</keyword>
<gene>
    <name evidence="7" type="ORF">FHR21_003262</name>
</gene>
<keyword evidence="1" id="KW-0001">2Fe-2S</keyword>
<keyword evidence="7" id="KW-0808">Transferase</keyword>
<dbReference type="InterPro" id="IPR017941">
    <property type="entry name" value="Rieske_2Fe-2S"/>
</dbReference>
<keyword evidence="3 7" id="KW-0560">Oxidoreductase</keyword>
<dbReference type="Gene3D" id="2.102.10.10">
    <property type="entry name" value="Rieske [2Fe-2S] iron-sulphur domain"/>
    <property type="match status" value="1"/>
</dbReference>
<name>A0A7W9ERS7_9SPHN</name>
<feature type="domain" description="Rieske" evidence="6">
    <location>
        <begin position="7"/>
        <end position="108"/>
    </location>
</feature>
<evidence type="ECO:0000313" key="7">
    <source>
        <dbReference type="EMBL" id="MBB5707894.1"/>
    </source>
</evidence>
<dbReference type="RefSeq" id="WP_184100177.1">
    <property type="nucleotide sequence ID" value="NZ_JACIJH010000012.1"/>
</dbReference>
<dbReference type="SUPFAM" id="SSF50022">
    <property type="entry name" value="ISP domain"/>
    <property type="match status" value="1"/>
</dbReference>
<dbReference type="Pfam" id="PF19112">
    <property type="entry name" value="VanA_C"/>
    <property type="match status" value="1"/>
</dbReference>
<dbReference type="CDD" id="cd08878">
    <property type="entry name" value="RHO_alpha_C_DMO-like"/>
    <property type="match status" value="1"/>
</dbReference>
<evidence type="ECO:0000259" key="6">
    <source>
        <dbReference type="PROSITE" id="PS51296"/>
    </source>
</evidence>
<evidence type="ECO:0000256" key="4">
    <source>
        <dbReference type="ARBA" id="ARBA00023004"/>
    </source>
</evidence>
<dbReference type="InterPro" id="IPR036922">
    <property type="entry name" value="Rieske_2Fe-2S_sf"/>
</dbReference>
<proteinExistence type="predicted"/>
<dbReference type="GO" id="GO:0018489">
    <property type="term" value="F:vanillate monooxygenase activity"/>
    <property type="evidence" value="ECO:0007669"/>
    <property type="project" value="UniProtKB-EC"/>
</dbReference>
<dbReference type="EC" id="1.14.13.82" evidence="7"/>
<dbReference type="GO" id="GO:0008168">
    <property type="term" value="F:methyltransferase activity"/>
    <property type="evidence" value="ECO:0007669"/>
    <property type="project" value="UniProtKB-KW"/>
</dbReference>
<accession>A0A7W9ERS7</accession>
<keyword evidence="5" id="KW-0411">Iron-sulfur</keyword>
<dbReference type="EMBL" id="JACIJH010000012">
    <property type="protein sequence ID" value="MBB5707894.1"/>
    <property type="molecule type" value="Genomic_DNA"/>
</dbReference>
<keyword evidence="4" id="KW-0408">Iron</keyword>
<keyword evidence="7" id="KW-0503">Monooxygenase</keyword>
<evidence type="ECO:0000256" key="2">
    <source>
        <dbReference type="ARBA" id="ARBA00022723"/>
    </source>
</evidence>
<dbReference type="InterPro" id="IPR050584">
    <property type="entry name" value="Cholesterol_7-desaturase"/>
</dbReference>
<dbReference type="GO" id="GO:0046872">
    <property type="term" value="F:metal ion binding"/>
    <property type="evidence" value="ECO:0007669"/>
    <property type="project" value="UniProtKB-KW"/>
</dbReference>
<protein>
    <submittedName>
        <fullName evidence="7">Vanillate O-demethylase monooxygenase subunit</fullName>
        <ecNumber evidence="7">1.14.13.82</ecNumber>
    </submittedName>
</protein>
<evidence type="ECO:0000313" key="8">
    <source>
        <dbReference type="Proteomes" id="UP000537161"/>
    </source>
</evidence>
<dbReference type="Proteomes" id="UP000537161">
    <property type="component" value="Unassembled WGS sequence"/>
</dbReference>
<keyword evidence="2" id="KW-0479">Metal-binding</keyword>
<dbReference type="AlphaFoldDB" id="A0A7W9ERS7"/>